<dbReference type="GeneID" id="94837731"/>
<dbReference type="InterPro" id="IPR027417">
    <property type="entry name" value="P-loop_NTPase"/>
</dbReference>
<dbReference type="OrthoDB" id="9989112at2759"/>
<dbReference type="EMBL" id="MLAK01000670">
    <property type="protein sequence ID" value="OHT08373.1"/>
    <property type="molecule type" value="Genomic_DNA"/>
</dbReference>
<evidence type="ECO:0000313" key="9">
    <source>
        <dbReference type="Proteomes" id="UP000179807"/>
    </source>
</evidence>
<dbReference type="SMART" id="SM00174">
    <property type="entry name" value="RHO"/>
    <property type="match status" value="1"/>
</dbReference>
<dbReference type="PANTHER" id="PTHR47979">
    <property type="entry name" value="DRAB11-RELATED"/>
    <property type="match status" value="1"/>
</dbReference>
<dbReference type="GO" id="GO:0005525">
    <property type="term" value="F:GTP binding"/>
    <property type="evidence" value="ECO:0007669"/>
    <property type="project" value="UniProtKB-KW"/>
</dbReference>
<sequence length="223" mass="24685">MSKKPQSSLNGVFPEDDNVGDYLFKMVLVGDSGVGKTNILSRFARDIFSEDTKTTIGVEFATKKVTVDKKVARVQIWDTAGQERYRAITNSYYRGAHAAIIVYDITNSISFNNVTKWLAEIRNNSDPSILIMLVANKSDLASMRSVHESDARQLVEREHLMTLIETSAKAGDRISDVFNSITKALVEAEENNSFGMAIPKITSQPLGKSVQPKKQSGCCKDTK</sequence>
<dbReference type="SMART" id="SM00177">
    <property type="entry name" value="ARF"/>
    <property type="match status" value="1"/>
</dbReference>
<dbReference type="RefSeq" id="XP_068361509.1">
    <property type="nucleotide sequence ID" value="XM_068503027.1"/>
</dbReference>
<dbReference type="PROSITE" id="PS51417">
    <property type="entry name" value="ARF"/>
    <property type="match status" value="1"/>
</dbReference>
<keyword evidence="3" id="KW-0547">Nucleotide-binding</keyword>
<dbReference type="InterPro" id="IPR005225">
    <property type="entry name" value="Small_GTP-bd"/>
</dbReference>
<dbReference type="VEuPathDB" id="TrichDB:TRFO_23217"/>
<keyword evidence="4" id="KW-0342">GTP-binding</keyword>
<dbReference type="SMART" id="SM00173">
    <property type="entry name" value="RAS"/>
    <property type="match status" value="1"/>
</dbReference>
<keyword evidence="5" id="KW-0472">Membrane</keyword>
<dbReference type="PROSITE" id="PS51420">
    <property type="entry name" value="RHO"/>
    <property type="match status" value="1"/>
</dbReference>
<proteinExistence type="inferred from homology"/>
<keyword evidence="7" id="KW-0636">Prenylation</keyword>
<dbReference type="InterPro" id="IPR001806">
    <property type="entry name" value="Small_GTPase"/>
</dbReference>
<dbReference type="InterPro" id="IPR050209">
    <property type="entry name" value="Rab_GTPases_membrane_traffic"/>
</dbReference>
<evidence type="ECO:0000313" key="8">
    <source>
        <dbReference type="EMBL" id="OHT08373.1"/>
    </source>
</evidence>
<dbReference type="Pfam" id="PF00071">
    <property type="entry name" value="Ras"/>
    <property type="match status" value="1"/>
</dbReference>
<comment type="similarity">
    <text evidence="2">Belongs to the small GTPase superfamily. Rab family.</text>
</comment>
<dbReference type="SMART" id="SM00176">
    <property type="entry name" value="RAN"/>
    <property type="match status" value="1"/>
</dbReference>
<evidence type="ECO:0000256" key="5">
    <source>
        <dbReference type="ARBA" id="ARBA00023136"/>
    </source>
</evidence>
<dbReference type="AlphaFoldDB" id="A0A1J4KG86"/>
<evidence type="ECO:0000256" key="7">
    <source>
        <dbReference type="ARBA" id="ARBA00023289"/>
    </source>
</evidence>
<dbReference type="GO" id="GO:0003924">
    <property type="term" value="F:GTPase activity"/>
    <property type="evidence" value="ECO:0007669"/>
    <property type="project" value="InterPro"/>
</dbReference>
<comment type="subcellular location">
    <subcellularLocation>
        <location evidence="1">Membrane</location>
        <topology evidence="1">Lipid-anchor</topology>
    </subcellularLocation>
</comment>
<comment type="caution">
    <text evidence="8">The sequence shown here is derived from an EMBL/GenBank/DDBJ whole genome shotgun (WGS) entry which is preliminary data.</text>
</comment>
<accession>A0A1J4KG86</accession>
<evidence type="ECO:0000256" key="1">
    <source>
        <dbReference type="ARBA" id="ARBA00004635"/>
    </source>
</evidence>
<evidence type="ECO:0000256" key="6">
    <source>
        <dbReference type="ARBA" id="ARBA00023288"/>
    </source>
</evidence>
<dbReference type="PROSITE" id="PS51419">
    <property type="entry name" value="RAB"/>
    <property type="match status" value="1"/>
</dbReference>
<organism evidence="8 9">
    <name type="scientific">Tritrichomonas foetus</name>
    <dbReference type="NCBI Taxonomy" id="1144522"/>
    <lineage>
        <taxon>Eukaryota</taxon>
        <taxon>Metamonada</taxon>
        <taxon>Parabasalia</taxon>
        <taxon>Tritrichomonadida</taxon>
        <taxon>Tritrichomonadidae</taxon>
        <taxon>Tritrichomonas</taxon>
    </lineage>
</organism>
<reference evidence="8" key="1">
    <citation type="submission" date="2016-10" db="EMBL/GenBank/DDBJ databases">
        <authorList>
            <person name="Benchimol M."/>
            <person name="Almeida L.G."/>
            <person name="Vasconcelos A.T."/>
            <person name="Perreira-Neves A."/>
            <person name="Rosa I.A."/>
            <person name="Tasca T."/>
            <person name="Bogo M.R."/>
            <person name="de Souza W."/>
        </authorList>
    </citation>
    <scope>NUCLEOTIDE SEQUENCE [LARGE SCALE GENOMIC DNA]</scope>
    <source>
        <strain evidence="8">K</strain>
    </source>
</reference>
<gene>
    <name evidence="8" type="ORF">TRFO_23217</name>
</gene>
<dbReference type="FunFam" id="3.40.50.300:FF:000274">
    <property type="entry name" value="ras-related protein RABA5a"/>
    <property type="match status" value="1"/>
</dbReference>
<dbReference type="SUPFAM" id="SSF52540">
    <property type="entry name" value="P-loop containing nucleoside triphosphate hydrolases"/>
    <property type="match status" value="1"/>
</dbReference>
<dbReference type="GO" id="GO:0016020">
    <property type="term" value="C:membrane"/>
    <property type="evidence" value="ECO:0007669"/>
    <property type="project" value="UniProtKB-SubCell"/>
</dbReference>
<evidence type="ECO:0000256" key="3">
    <source>
        <dbReference type="ARBA" id="ARBA00022741"/>
    </source>
</evidence>
<keyword evidence="6" id="KW-0449">Lipoprotein</keyword>
<protein>
    <submittedName>
        <fullName evidence="8">Ras-related protein RABA1e</fullName>
    </submittedName>
</protein>
<dbReference type="Gene3D" id="3.40.50.300">
    <property type="entry name" value="P-loop containing nucleotide triphosphate hydrolases"/>
    <property type="match status" value="1"/>
</dbReference>
<dbReference type="Proteomes" id="UP000179807">
    <property type="component" value="Unassembled WGS sequence"/>
</dbReference>
<dbReference type="PRINTS" id="PR00449">
    <property type="entry name" value="RASTRNSFRMNG"/>
</dbReference>
<evidence type="ECO:0000256" key="2">
    <source>
        <dbReference type="ARBA" id="ARBA00006270"/>
    </source>
</evidence>
<keyword evidence="9" id="KW-1185">Reference proteome</keyword>
<name>A0A1J4KG86_9EUKA</name>
<dbReference type="NCBIfam" id="TIGR00231">
    <property type="entry name" value="small_GTP"/>
    <property type="match status" value="1"/>
</dbReference>
<dbReference type="PROSITE" id="PS51421">
    <property type="entry name" value="RAS"/>
    <property type="match status" value="1"/>
</dbReference>
<evidence type="ECO:0000256" key="4">
    <source>
        <dbReference type="ARBA" id="ARBA00023134"/>
    </source>
</evidence>
<dbReference type="SMART" id="SM00175">
    <property type="entry name" value="RAB"/>
    <property type="match status" value="1"/>
</dbReference>